<keyword evidence="5 6" id="KW-0067">ATP-binding</keyword>
<evidence type="ECO:0000259" key="11">
    <source>
        <dbReference type="Pfam" id="PF17941"/>
    </source>
</evidence>
<dbReference type="AlphaFoldDB" id="A0A0U4WDR7"/>
<feature type="binding site" evidence="6">
    <location>
        <position position="53"/>
    </location>
    <ligand>
        <name>ATP</name>
        <dbReference type="ChEBI" id="CHEBI:30616"/>
    </ligand>
</feature>
<proteinExistence type="inferred from homology"/>
<dbReference type="Gene3D" id="1.20.58.310">
    <property type="entry name" value="Polyphosphate kinase N-terminal domain"/>
    <property type="match status" value="1"/>
</dbReference>
<dbReference type="InterPro" id="IPR024953">
    <property type="entry name" value="PP_kinase_middle"/>
</dbReference>
<dbReference type="NCBIfam" id="NF003917">
    <property type="entry name" value="PRK05443.1-1"/>
    <property type="match status" value="1"/>
</dbReference>
<dbReference type="Pfam" id="PF17941">
    <property type="entry name" value="PP_kinase_C_1"/>
    <property type="match status" value="1"/>
</dbReference>
<dbReference type="CDD" id="cd09165">
    <property type="entry name" value="PLDc_PaPPK1_C1_like"/>
    <property type="match status" value="1"/>
</dbReference>
<feature type="binding site" evidence="6">
    <location>
        <position position="572"/>
    </location>
    <ligand>
        <name>ATP</name>
        <dbReference type="ChEBI" id="CHEBI:30616"/>
    </ligand>
</feature>
<evidence type="ECO:0000256" key="3">
    <source>
        <dbReference type="ARBA" id="ARBA00022741"/>
    </source>
</evidence>
<dbReference type="SUPFAM" id="SSF143724">
    <property type="entry name" value="PHP14-like"/>
    <property type="match status" value="1"/>
</dbReference>
<dbReference type="GO" id="GO:0006799">
    <property type="term" value="P:polyphosphate biosynthetic process"/>
    <property type="evidence" value="ECO:0007669"/>
    <property type="project" value="UniProtKB-UniRule"/>
</dbReference>
<protein>
    <recommendedName>
        <fullName evidence="6 7">Polyphosphate kinase</fullName>
        <ecNumber evidence="6 7">2.7.4.1</ecNumber>
    </recommendedName>
    <alternativeName>
        <fullName evidence="6">ATP-polyphosphate phosphotransferase</fullName>
    </alternativeName>
    <alternativeName>
        <fullName evidence="6">Polyphosphoric acid kinase</fullName>
    </alternativeName>
</protein>
<dbReference type="NCBIfam" id="NF003920">
    <property type="entry name" value="PRK05443.2-1"/>
    <property type="match status" value="1"/>
</dbReference>
<dbReference type="EMBL" id="CP014162">
    <property type="protein sequence ID" value="AMB98193.1"/>
    <property type="molecule type" value="Genomic_DNA"/>
</dbReference>
<evidence type="ECO:0000259" key="8">
    <source>
        <dbReference type="Pfam" id="PF02503"/>
    </source>
</evidence>
<keyword evidence="6" id="KW-0460">Magnesium</keyword>
<dbReference type="Gene3D" id="3.30.870.10">
    <property type="entry name" value="Endonuclease Chain A"/>
    <property type="match status" value="2"/>
</dbReference>
<dbReference type="NCBIfam" id="NF003921">
    <property type="entry name" value="PRK05443.2-2"/>
    <property type="match status" value="1"/>
</dbReference>
<evidence type="ECO:0000256" key="6">
    <source>
        <dbReference type="HAMAP-Rule" id="MF_00347"/>
    </source>
</evidence>
<evidence type="ECO:0000259" key="9">
    <source>
        <dbReference type="Pfam" id="PF13089"/>
    </source>
</evidence>
<dbReference type="GO" id="GO:0005524">
    <property type="term" value="F:ATP binding"/>
    <property type="evidence" value="ECO:0007669"/>
    <property type="project" value="UniProtKB-KW"/>
</dbReference>
<dbReference type="OrthoDB" id="9761456at2"/>
<dbReference type="HAMAP" id="MF_00347">
    <property type="entry name" value="Polyphosphate_kinase"/>
    <property type="match status" value="1"/>
</dbReference>
<dbReference type="PANTHER" id="PTHR30218:SF0">
    <property type="entry name" value="POLYPHOSPHATE KINASE"/>
    <property type="match status" value="1"/>
</dbReference>
<dbReference type="GO" id="GO:0046872">
    <property type="term" value="F:metal ion binding"/>
    <property type="evidence" value="ECO:0007669"/>
    <property type="project" value="UniProtKB-KW"/>
</dbReference>
<dbReference type="InterPro" id="IPR025198">
    <property type="entry name" value="PPK_N_dom"/>
</dbReference>
<dbReference type="NCBIfam" id="TIGR03705">
    <property type="entry name" value="poly_P_kin"/>
    <property type="match status" value="1"/>
</dbReference>
<feature type="domain" description="Polyphosphate kinase C-terminal" evidence="11">
    <location>
        <begin position="340"/>
        <end position="504"/>
    </location>
</feature>
<comment type="catalytic activity">
    <reaction evidence="6 7">
        <text>[phosphate](n) + ATP = [phosphate](n+1) + ADP</text>
        <dbReference type="Rhea" id="RHEA:19573"/>
        <dbReference type="Rhea" id="RHEA-COMP:9859"/>
        <dbReference type="Rhea" id="RHEA-COMP:14280"/>
        <dbReference type="ChEBI" id="CHEBI:16838"/>
        <dbReference type="ChEBI" id="CHEBI:30616"/>
        <dbReference type="ChEBI" id="CHEBI:456216"/>
        <dbReference type="EC" id="2.7.4.1"/>
    </reaction>
</comment>
<dbReference type="Pfam" id="PF13090">
    <property type="entry name" value="PP_kinase_C"/>
    <property type="match status" value="1"/>
</dbReference>
<feature type="domain" description="Polyphosphate kinase C-terminal" evidence="10">
    <location>
        <begin position="511"/>
        <end position="681"/>
    </location>
</feature>
<dbReference type="KEGG" id="aui:APT62_05780"/>
<dbReference type="PANTHER" id="PTHR30218">
    <property type="entry name" value="POLYPHOSPHATE KINASE"/>
    <property type="match status" value="1"/>
</dbReference>
<feature type="domain" description="Polyphosphate kinase middle" evidence="8">
    <location>
        <begin position="131"/>
        <end position="308"/>
    </location>
</feature>
<reference evidence="13 15" key="3">
    <citation type="submission" date="2020-07" db="EMBL/GenBank/DDBJ databases">
        <title>Draft Genome Sequences of Lactobacillales Isolated from the International Space Station.</title>
        <authorList>
            <person name="Bharadwaj A.R."/>
            <person name="Singh N.K."/>
            <person name="Wood J.M."/>
            <person name="Debieu M."/>
            <person name="O'Hara N.B."/>
            <person name="Karouia F."/>
            <person name="Mason C.E."/>
            <person name="Venkateswaran K."/>
        </authorList>
    </citation>
    <scope>NUCLEOTIDE SEQUENCE [LARGE SCALE GENOMIC DNA]</scope>
    <source>
        <strain evidence="13 15">151250015-1-258-55</strain>
    </source>
</reference>
<comment type="function">
    <text evidence="6 7">Catalyzes the reversible transfer of the terminal phosphate of ATP to form a long-chain polyphosphate (polyP).</text>
</comment>
<feature type="binding site" evidence="6">
    <location>
        <position position="413"/>
    </location>
    <ligand>
        <name>Mg(2+)</name>
        <dbReference type="ChEBI" id="CHEBI:18420"/>
    </ligand>
</feature>
<comment type="similarity">
    <text evidence="6 7">Belongs to the polyphosphate kinase 1 (PPK1) family.</text>
</comment>
<reference evidence="14" key="2">
    <citation type="submission" date="2016-01" db="EMBL/GenBank/DDBJ databases">
        <title>Six Aerococcus type strain genome sequencing and assembly using PacBio and Illumina Hiseq.</title>
        <authorList>
            <person name="Carkaci D."/>
            <person name="Dargis R."/>
            <person name="Nielsen X.C."/>
            <person name="Skovgaard O."/>
            <person name="Fuursted K."/>
            <person name="Christensen J.J."/>
        </authorList>
    </citation>
    <scope>NUCLEOTIDE SEQUENCE [LARGE SCALE GENOMIC DNA]</scope>
    <source>
        <strain evidence="14">CCUG28094</strain>
    </source>
</reference>
<keyword evidence="4 6" id="KW-0418">Kinase</keyword>
<keyword evidence="3 6" id="KW-0547">Nucleotide-binding</keyword>
<evidence type="ECO:0000256" key="1">
    <source>
        <dbReference type="ARBA" id="ARBA00022553"/>
    </source>
</evidence>
<dbReference type="SUPFAM" id="SSF140356">
    <property type="entry name" value="PPK N-terminal domain-like"/>
    <property type="match status" value="1"/>
</dbReference>
<evidence type="ECO:0000256" key="5">
    <source>
        <dbReference type="ARBA" id="ARBA00022840"/>
    </source>
</evidence>
<dbReference type="Pfam" id="PF02503">
    <property type="entry name" value="PP_kinase"/>
    <property type="match status" value="1"/>
</dbReference>
<feature type="domain" description="Polyphosphate kinase N-terminal" evidence="9">
    <location>
        <begin position="15"/>
        <end position="120"/>
    </location>
</feature>
<dbReference type="Proteomes" id="UP000540056">
    <property type="component" value="Unassembled WGS sequence"/>
</dbReference>
<evidence type="ECO:0000313" key="13">
    <source>
        <dbReference type="EMBL" id="MBA5746761.1"/>
    </source>
</evidence>
<feature type="binding site" evidence="6">
    <location>
        <position position="383"/>
    </location>
    <ligand>
        <name>Mg(2+)</name>
        <dbReference type="ChEBI" id="CHEBI:18420"/>
    </ligand>
</feature>
<dbReference type="Pfam" id="PF13089">
    <property type="entry name" value="PP_kinase_N"/>
    <property type="match status" value="1"/>
</dbReference>
<reference evidence="12 14" key="1">
    <citation type="journal article" date="2016" name="Genome Announc.">
        <title>Complete Genome Sequences of Aerococcus christensenii CCUG 28831T, Aerococcus sanguinicola CCUG 43001T, Aerococcus urinae CCUG 36881T, Aerococcus urinaeequi CCUG 28094T, Aerococcus urinaehominis CCUG 42038 BT, and Aerococcus viridans CCUG 4311T.</title>
        <authorList>
            <person name="Carkaci D."/>
            <person name="Dargis R."/>
            <person name="Nielsen X.C."/>
            <person name="Skovgaard O."/>
            <person name="Fuursted K."/>
            <person name="Christensen J.J."/>
        </authorList>
    </citation>
    <scope>NUCLEOTIDE SEQUENCE [LARGE SCALE GENOMIC DNA]</scope>
    <source>
        <strain evidence="12 14">CCUG28094</strain>
    </source>
</reference>
<evidence type="ECO:0000256" key="2">
    <source>
        <dbReference type="ARBA" id="ARBA00022679"/>
    </source>
</evidence>
<evidence type="ECO:0000313" key="14">
    <source>
        <dbReference type="Proteomes" id="UP000067698"/>
    </source>
</evidence>
<organism evidence="12 14">
    <name type="scientific">Aerococcus urinaeequi</name>
    <dbReference type="NCBI Taxonomy" id="51665"/>
    <lineage>
        <taxon>Bacteria</taxon>
        <taxon>Bacillati</taxon>
        <taxon>Bacillota</taxon>
        <taxon>Bacilli</taxon>
        <taxon>Lactobacillales</taxon>
        <taxon>Aerococcaceae</taxon>
        <taxon>Aerococcus</taxon>
    </lineage>
</organism>
<comment type="PTM">
    <text evidence="6 7">An intermediate of this reaction is the autophosphorylated ppk in which a phosphate is covalently linked to a histidine residue through a N-P bond.</text>
</comment>
<accession>A0A0U4WDR7</accession>
<dbReference type="PIRSF" id="PIRSF015589">
    <property type="entry name" value="PP_kinase"/>
    <property type="match status" value="1"/>
</dbReference>
<evidence type="ECO:0000256" key="4">
    <source>
        <dbReference type="ARBA" id="ARBA00022777"/>
    </source>
</evidence>
<dbReference type="InterPro" id="IPR025200">
    <property type="entry name" value="PPK_C_dom2"/>
</dbReference>
<keyword evidence="2 6" id="KW-0808">Transferase</keyword>
<feature type="binding site" evidence="6">
    <location>
        <position position="600"/>
    </location>
    <ligand>
        <name>ATP</name>
        <dbReference type="ChEBI" id="CHEBI:30616"/>
    </ligand>
</feature>
<dbReference type="InterPro" id="IPR003414">
    <property type="entry name" value="PP_kinase"/>
</dbReference>
<name>A0A0U4WDR7_9LACT</name>
<dbReference type="NCBIfam" id="NF003918">
    <property type="entry name" value="PRK05443.1-2"/>
    <property type="match status" value="1"/>
</dbReference>
<dbReference type="InterPro" id="IPR036830">
    <property type="entry name" value="PP_kinase_middle_dom_sf"/>
</dbReference>
<dbReference type="CDD" id="cd09168">
    <property type="entry name" value="PLDc_PaPPK1_C2_like"/>
    <property type="match status" value="1"/>
</dbReference>
<dbReference type="EC" id="2.7.4.1" evidence="6 7"/>
<evidence type="ECO:0000259" key="10">
    <source>
        <dbReference type="Pfam" id="PF13090"/>
    </source>
</evidence>
<dbReference type="GO" id="GO:0009358">
    <property type="term" value="C:polyphosphate kinase complex"/>
    <property type="evidence" value="ECO:0007669"/>
    <property type="project" value="InterPro"/>
</dbReference>
<dbReference type="GO" id="GO:0008976">
    <property type="term" value="F:polyphosphate kinase activity"/>
    <property type="evidence" value="ECO:0007669"/>
    <property type="project" value="UniProtKB-UniRule"/>
</dbReference>
<keyword evidence="6" id="KW-0479">Metal-binding</keyword>
<evidence type="ECO:0000313" key="12">
    <source>
        <dbReference type="EMBL" id="AMB98193.1"/>
    </source>
</evidence>
<sequence>MTEQIKYDLDNPDYYENREVSWLNFNYRVLQEAADDRNPLLERLSFLSIGTSNLDEFMMVRVAGLQDQFHLNVNELDSKKQWTPEQQLIAIADKNHENNEYQYALYQELKKEVAKHNIHFIRFNEAPTRRQEKMKTFFFNEIYPTLTPLGIDAYRPFPSLNNKLIHIFVNLSREGEQQVAIVPIPQLVNRYFHYEENGHYYFINLEDIVTNFIETLFTGYTIESSFLFRVTRNADLDIQEDGADDLLTVIEDYLVERRNGMAVRIEIQQEENYDQEYIHADLEYLLEELGLLERDLYFVNGPLDLTGLGDAIDVLENYFPNLRYEPFKPVYPSELQTTNLFKLAEKRDIFLHHPYDSFKPVVEFIQDAANDPHTLAIKQTLYRVSANSPIISALKTAAERGKQVTVLVELKARFDEENNVQWAKILEEAGCHVIYGKTHLKTHSKIAMVVKQKNGRVHRYVHLGTGNYNDKTARFYTDMGIITTNEGIAEDATDFFNYLSGYSNQPDYHYLHVSPFAIRDNYIEDIEDEIQAHKANGNGHIIAKMNSLTSKDVIRKLYEASQAGVKVDLIIRGICCLVPGIPGVSENINVISVVGRFLEHSRIYWFNNNGDEKLFLSSADMMTRNMIRRVEIEFPILDEHIHEEIMEILKVYLEDNTKARYKLPDCTYQYVQNDLAPVDSQQIFMQKALNEGEQARTSAPRSKMTWFERLQNRLNKK</sequence>
<dbReference type="InterPro" id="IPR041108">
    <property type="entry name" value="PP_kinase_C_1"/>
</dbReference>
<keyword evidence="1 6" id="KW-0597">Phosphoprotein</keyword>
<dbReference type="InterPro" id="IPR036832">
    <property type="entry name" value="PPK_N_dom_sf"/>
</dbReference>
<keyword evidence="15" id="KW-1185">Reference proteome</keyword>
<dbReference type="Gene3D" id="3.30.1840.10">
    <property type="entry name" value="Polyphosphate kinase middle domain"/>
    <property type="match status" value="1"/>
</dbReference>
<dbReference type="Proteomes" id="UP000067698">
    <property type="component" value="Chromosome"/>
</dbReference>
<comment type="cofactor">
    <cofactor evidence="6">
        <name>Mg(2+)</name>
        <dbReference type="ChEBI" id="CHEBI:18420"/>
    </cofactor>
</comment>
<evidence type="ECO:0000256" key="7">
    <source>
        <dbReference type="RuleBase" id="RU003800"/>
    </source>
</evidence>
<dbReference type="EMBL" id="JACGAN010000008">
    <property type="protein sequence ID" value="MBA5746761.1"/>
    <property type="molecule type" value="Genomic_DNA"/>
</dbReference>
<feature type="active site" description="Phosphohistidine intermediate" evidence="6">
    <location>
        <position position="443"/>
    </location>
</feature>
<evidence type="ECO:0000313" key="15">
    <source>
        <dbReference type="Proteomes" id="UP000540056"/>
    </source>
</evidence>
<feature type="binding site" evidence="6">
    <location>
        <position position="476"/>
    </location>
    <ligand>
        <name>ATP</name>
        <dbReference type="ChEBI" id="CHEBI:30616"/>
    </ligand>
</feature>
<dbReference type="SUPFAM" id="SSF56024">
    <property type="entry name" value="Phospholipase D/nuclease"/>
    <property type="match status" value="2"/>
</dbReference>
<gene>
    <name evidence="6" type="primary">ppk</name>
    <name evidence="12" type="ORF">AWM74_08210</name>
    <name evidence="13" type="ORF">H3232_06105</name>
</gene>